<name>S3C6V2_OPHP1</name>
<dbReference type="eggNOG" id="ENOG502S1WE">
    <property type="taxonomic scope" value="Eukaryota"/>
</dbReference>
<gene>
    <name evidence="5" type="ORF">F503_04124</name>
</gene>
<dbReference type="AlphaFoldDB" id="S3C6V2"/>
<dbReference type="EMBL" id="KE148148">
    <property type="protein sequence ID" value="EPE08537.1"/>
    <property type="molecule type" value="Genomic_DNA"/>
</dbReference>
<dbReference type="Pfam" id="PF12937">
    <property type="entry name" value="F-box-like"/>
    <property type="match status" value="1"/>
</dbReference>
<proteinExistence type="predicted"/>
<evidence type="ECO:0000256" key="2">
    <source>
        <dbReference type="ARBA" id="ARBA00022786"/>
    </source>
</evidence>
<dbReference type="Gene3D" id="1.20.1280.50">
    <property type="match status" value="1"/>
</dbReference>
<dbReference type="Proteomes" id="UP000016923">
    <property type="component" value="Unassembled WGS sequence"/>
</dbReference>
<dbReference type="InterPro" id="IPR045048">
    <property type="entry name" value="FBXO31/39"/>
</dbReference>
<dbReference type="SMART" id="SM00256">
    <property type="entry name" value="FBOX"/>
    <property type="match status" value="1"/>
</dbReference>
<dbReference type="STRING" id="1262450.S3C6V2"/>
<dbReference type="UniPathway" id="UPA00143"/>
<dbReference type="PANTHER" id="PTHR10706:SF130">
    <property type="entry name" value="F-BOX ONLY PROTEIN 31"/>
    <property type="match status" value="1"/>
</dbReference>
<feature type="region of interest" description="Disordered" evidence="3">
    <location>
        <begin position="286"/>
        <end position="320"/>
    </location>
</feature>
<comment type="pathway">
    <text evidence="1">Protein modification; protein ubiquitination.</text>
</comment>
<organism evidence="5 6">
    <name type="scientific">Ophiostoma piceae (strain UAMH 11346)</name>
    <name type="common">Sap stain fungus</name>
    <dbReference type="NCBI Taxonomy" id="1262450"/>
    <lineage>
        <taxon>Eukaryota</taxon>
        <taxon>Fungi</taxon>
        <taxon>Dikarya</taxon>
        <taxon>Ascomycota</taxon>
        <taxon>Pezizomycotina</taxon>
        <taxon>Sordariomycetes</taxon>
        <taxon>Sordariomycetidae</taxon>
        <taxon>Ophiostomatales</taxon>
        <taxon>Ophiostomataceae</taxon>
        <taxon>Ophiostoma</taxon>
    </lineage>
</organism>
<dbReference type="Pfam" id="PF12014">
    <property type="entry name" value="Cyclin_D1_bind"/>
    <property type="match status" value="1"/>
</dbReference>
<keyword evidence="2" id="KW-0833">Ubl conjugation pathway</keyword>
<sequence>MRSTIIRRRCASVVRLQLAESTQQQHYNSTTTSTTTAPPHSYLTDPLYPSSFHFTTLAAVVLGPTIRAPSTAGIDLTSDKTHIDTALGSSAQTAIIMNTDTPLFNLPNELFYNILSRLPPQDLALLSATCRVLYHHASDDRLWQAIVQDNVPGIDVASATLPLPITSFRELFLAHHPHWFLPRHKVWIGSESMAGKIVITRYDPRRACIEGYQLLAVKKDGPTGSPEVSALAEHDLFVSESDANADLNNQTVHVFSFEPDIHIHLDRPILNLDPWLAAPAQEQHDDAGPKFTFVNQDGPRPARPLRRTSTPSSRRDNAALPSAWVRPITMESGTVQNMNRMARQFLYARILAPEDERRGGTFHLLHELREDLPTAVSTELALSSCWPAPFSYEQLGAPPFLILPPRTTSASRNLDHIHLPYGMYRVWPPPNVPTQIPGSSAEHRVRCITARERTAYLRDEDYPRSISQVSDRAFHICSWMEPLHNWAMGVNNLPPAPGIGVGMGVGGNNDGPGASIMAEYTRMHAFSTIDPFYYTPTADKPFRGIWVGDYGGHGCEFLLIHQPETPHDVQGQDTGIAPQLETETDEAYATRRQHSRIYRGSLEAIKLTGDPNVPRGEYSFFAADLSAGRIMQKGQFAGARIVDSEGHVAGHGFRNDRFVASRLIIVSADRLAQFWTGSGYISHFHRVDIDRYTRPY</sequence>
<dbReference type="VEuPathDB" id="FungiDB:F503_04124"/>
<dbReference type="HOGENOM" id="CLU_395921_0_0_1"/>
<evidence type="ECO:0000313" key="6">
    <source>
        <dbReference type="Proteomes" id="UP000016923"/>
    </source>
</evidence>
<keyword evidence="6" id="KW-1185">Reference proteome</keyword>
<evidence type="ECO:0000256" key="1">
    <source>
        <dbReference type="ARBA" id="ARBA00004906"/>
    </source>
</evidence>
<evidence type="ECO:0000313" key="5">
    <source>
        <dbReference type="EMBL" id="EPE08537.1"/>
    </source>
</evidence>
<protein>
    <submittedName>
        <fullName evidence="5">F-box domain-containing protein</fullName>
    </submittedName>
</protein>
<dbReference type="SUPFAM" id="SSF81383">
    <property type="entry name" value="F-box domain"/>
    <property type="match status" value="1"/>
</dbReference>
<dbReference type="GO" id="GO:0016567">
    <property type="term" value="P:protein ubiquitination"/>
    <property type="evidence" value="ECO:0007669"/>
    <property type="project" value="UniProtKB-UniPathway"/>
</dbReference>
<feature type="domain" description="F-box" evidence="4">
    <location>
        <begin position="100"/>
        <end position="146"/>
    </location>
</feature>
<dbReference type="InterPro" id="IPR036047">
    <property type="entry name" value="F-box-like_dom_sf"/>
</dbReference>
<evidence type="ECO:0000256" key="3">
    <source>
        <dbReference type="SAM" id="MobiDB-lite"/>
    </source>
</evidence>
<dbReference type="OrthoDB" id="722566at2759"/>
<dbReference type="PROSITE" id="PS50181">
    <property type="entry name" value="FBOX"/>
    <property type="match status" value="1"/>
</dbReference>
<accession>S3C6V2</accession>
<reference evidence="5 6" key="1">
    <citation type="journal article" date="2013" name="BMC Genomics">
        <title>The genome and transcriptome of the pine saprophyte Ophiostoma piceae, and a comparison with the bark beetle-associated pine pathogen Grosmannia clavigera.</title>
        <authorList>
            <person name="Haridas S."/>
            <person name="Wang Y."/>
            <person name="Lim L."/>
            <person name="Massoumi Alamouti S."/>
            <person name="Jackman S."/>
            <person name="Docking R."/>
            <person name="Robertson G."/>
            <person name="Birol I."/>
            <person name="Bohlmann J."/>
            <person name="Breuil C."/>
        </authorList>
    </citation>
    <scope>NUCLEOTIDE SEQUENCE [LARGE SCALE GENOMIC DNA]</scope>
    <source>
        <strain evidence="5 6">UAMH 11346</strain>
    </source>
</reference>
<dbReference type="InterPro" id="IPR001810">
    <property type="entry name" value="F-box_dom"/>
</dbReference>
<dbReference type="PANTHER" id="PTHR10706">
    <property type="entry name" value="F-BOX FAMILY PROTEIN"/>
    <property type="match status" value="1"/>
</dbReference>
<evidence type="ECO:0000259" key="4">
    <source>
        <dbReference type="PROSITE" id="PS50181"/>
    </source>
</evidence>
<dbReference type="OMA" id="ANDDPHH"/>